<evidence type="ECO:0000313" key="18">
    <source>
        <dbReference type="EMBL" id="KAF2755517.1"/>
    </source>
</evidence>
<comment type="function">
    <text evidence="14">Essential component of the TIM23 complex, a complex that mediates the translocation of transit peptide-containing proteins across the mitochondrial inner membrane. Required to direct preproteins in transit and direct them to the channel protein TIM23, and possibly facilitates transfer of the translocating proteins from the TOM complex to the TIM23 complex.</text>
</comment>
<evidence type="ECO:0000256" key="4">
    <source>
        <dbReference type="ARBA" id="ARBA00020799"/>
    </source>
</evidence>
<reference evidence="18" key="1">
    <citation type="journal article" date="2020" name="Stud. Mycol.">
        <title>101 Dothideomycetes genomes: a test case for predicting lifestyles and emergence of pathogens.</title>
        <authorList>
            <person name="Haridas S."/>
            <person name="Albert R."/>
            <person name="Binder M."/>
            <person name="Bloem J."/>
            <person name="Labutti K."/>
            <person name="Salamov A."/>
            <person name="Andreopoulos B."/>
            <person name="Baker S."/>
            <person name="Barry K."/>
            <person name="Bills G."/>
            <person name="Bluhm B."/>
            <person name="Cannon C."/>
            <person name="Castanera R."/>
            <person name="Culley D."/>
            <person name="Daum C."/>
            <person name="Ezra D."/>
            <person name="Gonzalez J."/>
            <person name="Henrissat B."/>
            <person name="Kuo A."/>
            <person name="Liang C."/>
            <person name="Lipzen A."/>
            <person name="Lutzoni F."/>
            <person name="Magnuson J."/>
            <person name="Mondo S."/>
            <person name="Nolan M."/>
            <person name="Ohm R."/>
            <person name="Pangilinan J."/>
            <person name="Park H.-J."/>
            <person name="Ramirez L."/>
            <person name="Alfaro M."/>
            <person name="Sun H."/>
            <person name="Tritt A."/>
            <person name="Yoshinaga Y."/>
            <person name="Zwiers L.-H."/>
            <person name="Turgeon B."/>
            <person name="Goodwin S."/>
            <person name="Spatafora J."/>
            <person name="Crous P."/>
            <person name="Grigoriev I."/>
        </authorList>
    </citation>
    <scope>NUCLEOTIDE SEQUENCE</scope>
    <source>
        <strain evidence="18">CBS 121739</strain>
    </source>
</reference>
<keyword evidence="8" id="KW-0653">Protein transport</keyword>
<dbReference type="InterPro" id="IPR036412">
    <property type="entry name" value="HAD-like_sf"/>
</dbReference>
<evidence type="ECO:0000256" key="11">
    <source>
        <dbReference type="ARBA" id="ARBA00023010"/>
    </source>
</evidence>
<feature type="region of interest" description="Disordered" evidence="16">
    <location>
        <begin position="87"/>
        <end position="160"/>
    </location>
</feature>
<keyword evidence="6" id="KW-0812">Transmembrane</keyword>
<evidence type="ECO:0000256" key="9">
    <source>
        <dbReference type="ARBA" id="ARBA00022946"/>
    </source>
</evidence>
<dbReference type="PROSITE" id="PS50969">
    <property type="entry name" value="FCP1"/>
    <property type="match status" value="1"/>
</dbReference>
<comment type="similarity">
    <text evidence="2">Belongs to the TIM50 family.</text>
</comment>
<dbReference type="InterPro" id="IPR050365">
    <property type="entry name" value="TIM50"/>
</dbReference>
<evidence type="ECO:0000256" key="10">
    <source>
        <dbReference type="ARBA" id="ARBA00022989"/>
    </source>
</evidence>
<dbReference type="GO" id="GO:0015031">
    <property type="term" value="P:protein transport"/>
    <property type="evidence" value="ECO:0007669"/>
    <property type="project" value="UniProtKB-KW"/>
</dbReference>
<evidence type="ECO:0000256" key="3">
    <source>
        <dbReference type="ARBA" id="ARBA00013483"/>
    </source>
</evidence>
<dbReference type="Proteomes" id="UP000799437">
    <property type="component" value="Unassembled WGS sequence"/>
</dbReference>
<keyword evidence="5" id="KW-0813">Transport</keyword>
<dbReference type="Gene3D" id="3.40.50.1000">
    <property type="entry name" value="HAD superfamily/HAD-like"/>
    <property type="match status" value="1"/>
</dbReference>
<feature type="coiled-coil region" evidence="15">
    <location>
        <begin position="534"/>
        <end position="565"/>
    </location>
</feature>
<evidence type="ECO:0000313" key="19">
    <source>
        <dbReference type="Proteomes" id="UP000799437"/>
    </source>
</evidence>
<accession>A0A6A6W1R7</accession>
<dbReference type="PANTHER" id="PTHR12210">
    <property type="entry name" value="DULLARD PROTEIN PHOSPHATASE"/>
    <property type="match status" value="1"/>
</dbReference>
<keyword evidence="9" id="KW-0809">Transit peptide</keyword>
<evidence type="ECO:0000256" key="12">
    <source>
        <dbReference type="ARBA" id="ARBA00023128"/>
    </source>
</evidence>
<dbReference type="GeneID" id="54489442"/>
<organism evidence="18 19">
    <name type="scientific">Pseudovirgaria hyperparasitica</name>
    <dbReference type="NCBI Taxonomy" id="470096"/>
    <lineage>
        <taxon>Eukaryota</taxon>
        <taxon>Fungi</taxon>
        <taxon>Dikarya</taxon>
        <taxon>Ascomycota</taxon>
        <taxon>Pezizomycotina</taxon>
        <taxon>Dothideomycetes</taxon>
        <taxon>Dothideomycetes incertae sedis</taxon>
        <taxon>Acrospermales</taxon>
        <taxon>Acrospermaceae</taxon>
        <taxon>Pseudovirgaria</taxon>
    </lineage>
</organism>
<dbReference type="FunFam" id="3.40.50.1000:FF:000019">
    <property type="entry name" value="Mitochondrial import inner membrane translocase subunit TIM50"/>
    <property type="match status" value="1"/>
</dbReference>
<dbReference type="Pfam" id="PF03031">
    <property type="entry name" value="NIF"/>
    <property type="match status" value="1"/>
</dbReference>
<sequence>MLSRSAAHAIRSGPQSSPTTPLRYYSQSAASGLSRSKNARRAQLMKEYRQAYEIESGRNVIQLRQGMSSLPALRLHEETGNNASIRYARPMMKRNLNPPSPPQYSRKSKPTPAAELSEKQAEFGGPKSAKANEPDAESVKEPVQEHASNTGPLPDLRHGIPSTFAKEFGAQANARAELDVEHSGPNVTEDPENPAPPPGSGGRGGAELPKSAYETSTDRRRNRTANYSAVAAALLGIGGAVYYGRDWDTEEEAKLHPEAPSGWDFSLFWKRINARWSNQMSYYTEPTFPKLLPDLDPAPPYTLVLSLEDLLIHSEWSREHGWRTAKRPGLDYFLRYLCQYYEIVVFTSLPRTSAEPIVAKLDPLRLAIAWPLYREGTRYENGEYIKDLSYLNRDPSKVILIDTKKDHAKLQPNNAIILPPWEGKAQDKGLVNLIPFLEYLAAMGIPDVRAAIKSFEGTDIPTEFARREAIQREAFNKQLAAENAKKPKRSASSWVAGALGMKPQQGGAGGLQYEDGQSLAEGARQGKMLSDQARERGQRQYELMEKEIRENSEKWTKELEEMEKAMQEDFVKGMKQSFSVKSLLGLAPKEEQAKQQQAGAAVEKK</sequence>
<evidence type="ECO:0000256" key="16">
    <source>
        <dbReference type="SAM" id="MobiDB-lite"/>
    </source>
</evidence>
<keyword evidence="11" id="KW-0811">Translocation</keyword>
<evidence type="ECO:0000256" key="6">
    <source>
        <dbReference type="ARBA" id="ARBA00022692"/>
    </source>
</evidence>
<keyword evidence="10" id="KW-1133">Transmembrane helix</keyword>
<dbReference type="SUPFAM" id="SSF56784">
    <property type="entry name" value="HAD-like"/>
    <property type="match status" value="1"/>
</dbReference>
<proteinExistence type="inferred from homology"/>
<comment type="subcellular location">
    <subcellularLocation>
        <location evidence="1">Mitochondrion inner membrane</location>
        <topology evidence="1">Single-pass membrane protein</topology>
    </subcellularLocation>
</comment>
<evidence type="ECO:0000256" key="8">
    <source>
        <dbReference type="ARBA" id="ARBA00022927"/>
    </source>
</evidence>
<dbReference type="AlphaFoldDB" id="A0A6A6W1R7"/>
<dbReference type="RefSeq" id="XP_033597968.1">
    <property type="nucleotide sequence ID" value="XM_033748388.1"/>
</dbReference>
<dbReference type="InterPro" id="IPR004274">
    <property type="entry name" value="FCP1_dom"/>
</dbReference>
<feature type="region of interest" description="Disordered" evidence="16">
    <location>
        <begin position="181"/>
        <end position="222"/>
    </location>
</feature>
<dbReference type="EMBL" id="ML996577">
    <property type="protein sequence ID" value="KAF2755517.1"/>
    <property type="molecule type" value="Genomic_DNA"/>
</dbReference>
<dbReference type="SMART" id="SM00577">
    <property type="entry name" value="CPDc"/>
    <property type="match status" value="1"/>
</dbReference>
<evidence type="ECO:0000256" key="2">
    <source>
        <dbReference type="ARBA" id="ARBA00006344"/>
    </source>
</evidence>
<feature type="region of interest" description="Disordered" evidence="16">
    <location>
        <begin position="1"/>
        <end position="38"/>
    </location>
</feature>
<evidence type="ECO:0000256" key="7">
    <source>
        <dbReference type="ARBA" id="ARBA00022792"/>
    </source>
</evidence>
<evidence type="ECO:0000256" key="13">
    <source>
        <dbReference type="ARBA" id="ARBA00023136"/>
    </source>
</evidence>
<dbReference type="CDD" id="cd07521">
    <property type="entry name" value="HAD_FCP1-like"/>
    <property type="match status" value="1"/>
</dbReference>
<feature type="compositionally biased region" description="Polar residues" evidence="16">
    <location>
        <begin position="13"/>
        <end position="36"/>
    </location>
</feature>
<name>A0A6A6W1R7_9PEZI</name>
<evidence type="ECO:0000256" key="14">
    <source>
        <dbReference type="ARBA" id="ARBA00059797"/>
    </source>
</evidence>
<evidence type="ECO:0000256" key="5">
    <source>
        <dbReference type="ARBA" id="ARBA00022448"/>
    </source>
</evidence>
<dbReference type="OrthoDB" id="287041at2759"/>
<keyword evidence="7" id="KW-0999">Mitochondrion inner membrane</keyword>
<keyword evidence="15" id="KW-0175">Coiled coil</keyword>
<keyword evidence="19" id="KW-1185">Reference proteome</keyword>
<keyword evidence="12" id="KW-0496">Mitochondrion</keyword>
<dbReference type="GO" id="GO:0005743">
    <property type="term" value="C:mitochondrial inner membrane"/>
    <property type="evidence" value="ECO:0007669"/>
    <property type="project" value="UniProtKB-SubCell"/>
</dbReference>
<dbReference type="InterPro" id="IPR023214">
    <property type="entry name" value="HAD_sf"/>
</dbReference>
<evidence type="ECO:0000259" key="17">
    <source>
        <dbReference type="PROSITE" id="PS50969"/>
    </source>
</evidence>
<feature type="compositionally biased region" description="Basic and acidic residues" evidence="16">
    <location>
        <begin position="130"/>
        <end position="144"/>
    </location>
</feature>
<gene>
    <name evidence="18" type="ORF">EJ05DRAFT_513023</name>
</gene>
<keyword evidence="13" id="KW-0472">Membrane</keyword>
<evidence type="ECO:0000256" key="1">
    <source>
        <dbReference type="ARBA" id="ARBA00004434"/>
    </source>
</evidence>
<feature type="domain" description="FCP1 homology" evidence="17">
    <location>
        <begin position="296"/>
        <end position="440"/>
    </location>
</feature>
<evidence type="ECO:0000256" key="15">
    <source>
        <dbReference type="SAM" id="Coils"/>
    </source>
</evidence>
<protein>
    <recommendedName>
        <fullName evidence="4">Mitochondrial import inner membrane translocase subunit TIM50</fullName>
    </recommendedName>
    <alternativeName>
        <fullName evidence="3">Mitochondrial import inner membrane translocase subunit tim50</fullName>
    </alternativeName>
</protein>